<gene>
    <name evidence="1" type="ORF">L596_024092</name>
</gene>
<proteinExistence type="predicted"/>
<dbReference type="Proteomes" id="UP000298663">
    <property type="component" value="Unassembled WGS sequence"/>
</dbReference>
<organism evidence="1 2">
    <name type="scientific">Steinernema carpocapsae</name>
    <name type="common">Entomopathogenic nematode</name>
    <dbReference type="NCBI Taxonomy" id="34508"/>
    <lineage>
        <taxon>Eukaryota</taxon>
        <taxon>Metazoa</taxon>
        <taxon>Ecdysozoa</taxon>
        <taxon>Nematoda</taxon>
        <taxon>Chromadorea</taxon>
        <taxon>Rhabditida</taxon>
        <taxon>Tylenchina</taxon>
        <taxon>Panagrolaimomorpha</taxon>
        <taxon>Strongyloidoidea</taxon>
        <taxon>Steinernematidae</taxon>
        <taxon>Steinernema</taxon>
    </lineage>
</organism>
<name>A0A4U5MFP1_STECR</name>
<reference evidence="1 2" key="1">
    <citation type="journal article" date="2015" name="Genome Biol.">
        <title>Comparative genomics of Steinernema reveals deeply conserved gene regulatory networks.</title>
        <authorList>
            <person name="Dillman A.R."/>
            <person name="Macchietto M."/>
            <person name="Porter C.F."/>
            <person name="Rogers A."/>
            <person name="Williams B."/>
            <person name="Antoshechkin I."/>
            <person name="Lee M.M."/>
            <person name="Goodwin Z."/>
            <person name="Lu X."/>
            <person name="Lewis E.E."/>
            <person name="Goodrich-Blair H."/>
            <person name="Stock S.P."/>
            <person name="Adams B.J."/>
            <person name="Sternberg P.W."/>
            <person name="Mortazavi A."/>
        </authorList>
    </citation>
    <scope>NUCLEOTIDE SEQUENCE [LARGE SCALE GENOMIC DNA]</scope>
    <source>
        <strain evidence="1 2">ALL</strain>
    </source>
</reference>
<sequence>MRMKRRRVGYAKVPQTRRPPGRRLAATWEVCQTPEGFKRRLPGVVRTVEHAARDRRFPALTTPKMADCVESSEASEIELRNSDYDYSRFADIGTDLSLATCVSELSSALGSVSIYSLPPSEVAVEMNSVLSQYSVYSKYSAAPSEADVEMPEDAAALKFPLTTAQKASAGVEPTETSVYSIYSAPPSETAVEMNASLYPQAYKTAAVEVTNEFMALAPDALGFEPVAIDSLLVDYDAPLVPVTSFDDLQTAVQHASAVNTATGASGEFAWDSALETCTEGSVYSEYSAAPSEADVEMPDDFSALTFPLTAPFDTASDALQSMYAFAELNPDDSVHPLQFRRCSQYAFEEMRDFQVWHVDYQVDDSITVDSRSEQFVHLQPKGAKKMFAADASEYCVDKV</sequence>
<evidence type="ECO:0000313" key="2">
    <source>
        <dbReference type="Proteomes" id="UP000298663"/>
    </source>
</evidence>
<keyword evidence="2" id="KW-1185">Reference proteome</keyword>
<evidence type="ECO:0000313" key="1">
    <source>
        <dbReference type="EMBL" id="TKR68046.1"/>
    </source>
</evidence>
<dbReference type="AlphaFoldDB" id="A0A4U5MFP1"/>
<dbReference type="EMBL" id="AZBU02000008">
    <property type="protein sequence ID" value="TKR68046.1"/>
    <property type="molecule type" value="Genomic_DNA"/>
</dbReference>
<accession>A0A4U5MFP1</accession>
<comment type="caution">
    <text evidence="1">The sequence shown here is derived from an EMBL/GenBank/DDBJ whole genome shotgun (WGS) entry which is preliminary data.</text>
</comment>
<reference evidence="1 2" key="2">
    <citation type="journal article" date="2019" name="G3 (Bethesda)">
        <title>Hybrid Assembly of the Genome of the Entomopathogenic Nematode Steinernema carpocapsae Identifies the X-Chromosome.</title>
        <authorList>
            <person name="Serra L."/>
            <person name="Macchietto M."/>
            <person name="Macias-Munoz A."/>
            <person name="McGill C.J."/>
            <person name="Rodriguez I.M."/>
            <person name="Rodriguez B."/>
            <person name="Murad R."/>
            <person name="Mortazavi A."/>
        </authorList>
    </citation>
    <scope>NUCLEOTIDE SEQUENCE [LARGE SCALE GENOMIC DNA]</scope>
    <source>
        <strain evidence="1 2">ALL</strain>
    </source>
</reference>
<dbReference type="OrthoDB" id="5871516at2759"/>
<protein>
    <submittedName>
        <fullName evidence="1">Uncharacterized protein</fullName>
    </submittedName>
</protein>